<sequence length="420" mass="44369">MTTPLSAFHIPGGRTFEEAKEVEIVDQLVLPHTIQWEMVNTIEGAFAAIKSMKIRGAPAIASLASLGIASELFTLLSGSSSSSFPASSLESTPNLLELLLQQTAYLLTSRPTAVNLLEALNRIDAVARSTAAKSGATAEQLAKAVIKVAIEVFEEDKERCQRIGDNGADWIVNKLEAEGSIEKGEKIAVLTVCNTGSLATSGYGTALGVIASLAAKGRLLHVYFAQTGPYQQGARLTSLELASLGVENTMVCDTAIGALIAEKRIHLFVAGADRIAANGDTANKISTYQISHLCSSPHPFSPNPPVPVLVAAPVATLDLAMESGRSIIIEQRPSWEACTVRGRVVDAAQMSKSNGTVMQGEEIKVVTVLVTPPGTRAWNPAFDVTPAGLITGIVTELGVAHPSKNGGQFNLQKFVMTNRK</sequence>
<dbReference type="SUPFAM" id="SSF100950">
    <property type="entry name" value="NagB/RpiA/CoA transferase-like"/>
    <property type="match status" value="1"/>
</dbReference>
<dbReference type="InterPro" id="IPR011559">
    <property type="entry name" value="Initiation_fac_2B_a/b/d"/>
</dbReference>
<proteinExistence type="inferred from homology"/>
<dbReference type="Gene3D" id="1.20.120.420">
    <property type="entry name" value="translation initiation factor eif-2b, domain 1"/>
    <property type="match status" value="1"/>
</dbReference>
<reference evidence="6" key="1">
    <citation type="submission" date="2016-09" db="EMBL/GenBank/DDBJ databases">
        <authorList>
            <person name="Jeantristanb JTB J.-T."/>
            <person name="Ricardo R."/>
        </authorList>
    </citation>
    <scope>NUCLEOTIDE SEQUENCE [LARGE SCALE GENOMIC DNA]</scope>
</reference>
<name>A0A238F9X2_9BASI</name>
<dbReference type="GO" id="GO:0046523">
    <property type="term" value="F:S-methyl-5-thioribose-1-phosphate isomerase activity"/>
    <property type="evidence" value="ECO:0007669"/>
    <property type="project" value="TreeGrafter"/>
</dbReference>
<evidence type="ECO:0000313" key="5">
    <source>
        <dbReference type="EMBL" id="SCV69957.1"/>
    </source>
</evidence>
<dbReference type="InterPro" id="IPR037171">
    <property type="entry name" value="NagB/RpiA_transferase-like"/>
</dbReference>
<dbReference type="EMBL" id="FMSP01000005">
    <property type="protein sequence ID" value="SCV69957.1"/>
    <property type="molecule type" value="Genomic_DNA"/>
</dbReference>
<accession>A0A238F9X2</accession>
<keyword evidence="2" id="KW-0486">Methionine biosynthesis</keyword>
<evidence type="ECO:0000256" key="3">
    <source>
        <dbReference type="ARBA" id="ARBA00023235"/>
    </source>
</evidence>
<dbReference type="Proteomes" id="UP000198372">
    <property type="component" value="Unassembled WGS sequence"/>
</dbReference>
<dbReference type="InterPro" id="IPR005251">
    <property type="entry name" value="IF-M1Pi"/>
</dbReference>
<dbReference type="PANTHER" id="PTHR43475:SF1">
    <property type="entry name" value="METHYLTHIORIBOSE-1-PHOSPHATE ISOMERASE"/>
    <property type="match status" value="1"/>
</dbReference>
<dbReference type="InterPro" id="IPR000649">
    <property type="entry name" value="IF-2B-related"/>
</dbReference>
<evidence type="ECO:0000313" key="6">
    <source>
        <dbReference type="Proteomes" id="UP000198372"/>
    </source>
</evidence>
<dbReference type="InterPro" id="IPR027363">
    <property type="entry name" value="M1Pi_N"/>
</dbReference>
<keyword evidence="2" id="KW-0028">Amino-acid biosynthesis</keyword>
<dbReference type="Gene3D" id="3.40.50.10470">
    <property type="entry name" value="Translation initiation factor eif-2b, domain 2"/>
    <property type="match status" value="1"/>
</dbReference>
<dbReference type="NCBIfam" id="TIGR00524">
    <property type="entry name" value="eIF-2B_rel"/>
    <property type="match status" value="1"/>
</dbReference>
<evidence type="ECO:0000256" key="4">
    <source>
        <dbReference type="RuleBase" id="RU003814"/>
    </source>
</evidence>
<dbReference type="AlphaFoldDB" id="A0A238F9X2"/>
<dbReference type="GO" id="GO:0019509">
    <property type="term" value="P:L-methionine salvage from methylthioadenosine"/>
    <property type="evidence" value="ECO:0007669"/>
    <property type="project" value="TreeGrafter"/>
</dbReference>
<keyword evidence="3" id="KW-0413">Isomerase</keyword>
<dbReference type="OrthoDB" id="2461at2759"/>
<dbReference type="FunFam" id="1.20.120.420:FF:000003">
    <property type="entry name" value="Methylthioribose-1-phosphate isomerase"/>
    <property type="match status" value="1"/>
</dbReference>
<dbReference type="Pfam" id="PF01008">
    <property type="entry name" value="IF-2B"/>
    <property type="match status" value="1"/>
</dbReference>
<dbReference type="STRING" id="269621.A0A238F9X2"/>
<dbReference type="NCBIfam" id="TIGR00512">
    <property type="entry name" value="salvage_mtnA"/>
    <property type="match status" value="1"/>
</dbReference>
<evidence type="ECO:0000256" key="1">
    <source>
        <dbReference type="ARBA" id="ARBA00007251"/>
    </source>
</evidence>
<evidence type="ECO:0000256" key="2">
    <source>
        <dbReference type="ARBA" id="ARBA00023167"/>
    </source>
</evidence>
<dbReference type="InterPro" id="IPR042529">
    <property type="entry name" value="IF_2B-like_C"/>
</dbReference>
<protein>
    <submittedName>
        <fullName evidence="5">BQ2448_1351 protein</fullName>
    </submittedName>
</protein>
<dbReference type="PANTHER" id="PTHR43475">
    <property type="entry name" value="METHYLTHIORIBOSE-1-PHOSPHATE ISOMERASE"/>
    <property type="match status" value="1"/>
</dbReference>
<organism evidence="5 6">
    <name type="scientific">Microbotryum intermedium</name>
    <dbReference type="NCBI Taxonomy" id="269621"/>
    <lineage>
        <taxon>Eukaryota</taxon>
        <taxon>Fungi</taxon>
        <taxon>Dikarya</taxon>
        <taxon>Basidiomycota</taxon>
        <taxon>Pucciniomycotina</taxon>
        <taxon>Microbotryomycetes</taxon>
        <taxon>Microbotryales</taxon>
        <taxon>Microbotryaceae</taxon>
        <taxon>Microbotryum</taxon>
    </lineage>
</organism>
<dbReference type="NCBIfam" id="NF004326">
    <property type="entry name" value="PRK05720.1"/>
    <property type="match status" value="1"/>
</dbReference>
<keyword evidence="6" id="KW-1185">Reference proteome</keyword>
<comment type="similarity">
    <text evidence="1 4">Belongs to the eIF-2B alpha/beta/delta subunits family.</text>
</comment>
<gene>
    <name evidence="5" type="ORF">BQ2448_1351</name>
</gene>